<name>A0ABS6EPG1_9CLOT</name>
<dbReference type="Proteomes" id="UP000726170">
    <property type="component" value="Unassembled WGS sequence"/>
</dbReference>
<evidence type="ECO:0000313" key="1">
    <source>
        <dbReference type="EMBL" id="MBU5486551.1"/>
    </source>
</evidence>
<dbReference type="EMBL" id="JAHLQF010000010">
    <property type="protein sequence ID" value="MBU5486551.1"/>
    <property type="molecule type" value="Genomic_DNA"/>
</dbReference>
<keyword evidence="2" id="KW-1185">Reference proteome</keyword>
<organism evidence="1 2">
    <name type="scientific">Clostridium mobile</name>
    <dbReference type="NCBI Taxonomy" id="2841512"/>
    <lineage>
        <taxon>Bacteria</taxon>
        <taxon>Bacillati</taxon>
        <taxon>Bacillota</taxon>
        <taxon>Clostridia</taxon>
        <taxon>Eubacteriales</taxon>
        <taxon>Clostridiaceae</taxon>
        <taxon>Clostridium</taxon>
    </lineage>
</organism>
<comment type="caution">
    <text evidence="1">The sequence shown here is derived from an EMBL/GenBank/DDBJ whole genome shotgun (WGS) entry which is preliminary data.</text>
</comment>
<accession>A0ABS6EPG1</accession>
<evidence type="ECO:0000313" key="2">
    <source>
        <dbReference type="Proteomes" id="UP000726170"/>
    </source>
</evidence>
<gene>
    <name evidence="1" type="ORF">KQI86_19900</name>
</gene>
<proteinExistence type="predicted"/>
<reference evidence="1 2" key="1">
    <citation type="submission" date="2021-06" db="EMBL/GenBank/DDBJ databases">
        <authorList>
            <person name="Sun Q."/>
            <person name="Li D."/>
        </authorList>
    </citation>
    <scope>NUCLEOTIDE SEQUENCE [LARGE SCALE GENOMIC DNA]</scope>
    <source>
        <strain evidence="1 2">MSJ-11</strain>
    </source>
</reference>
<dbReference type="RefSeq" id="WP_216441158.1">
    <property type="nucleotide sequence ID" value="NZ_JAHLQF010000010.1"/>
</dbReference>
<sequence length="124" mass="14589">MSDTHFRVKESQHIKMKEIAKKKGVRYVKDVYDEAIENYIREYTQESIVSDTNLELYINNRITKAEDHLASMLGRTGMDVSMVLMGLIMFLEKATNLTREELYRKLRVEGARYFSTSIKNDKEK</sequence>
<protein>
    <submittedName>
        <fullName evidence="1">Uncharacterized protein</fullName>
    </submittedName>
</protein>